<feature type="signal peptide" evidence="1">
    <location>
        <begin position="1"/>
        <end position="24"/>
    </location>
</feature>
<evidence type="ECO:0000313" key="2">
    <source>
        <dbReference type="EMBL" id="CUH92264.1"/>
    </source>
</evidence>
<reference evidence="3" key="1">
    <citation type="submission" date="2015-09" db="EMBL/GenBank/DDBJ databases">
        <authorList>
            <person name="Wibberg D."/>
        </authorList>
    </citation>
    <scope>NUCLEOTIDE SEQUENCE [LARGE SCALE GENOMIC DNA]</scope>
    <source>
        <strain evidence="3">SD1D</strain>
    </source>
</reference>
<keyword evidence="3" id="KW-1185">Reference proteome</keyword>
<evidence type="ECO:0000256" key="1">
    <source>
        <dbReference type="SAM" id="SignalP"/>
    </source>
</evidence>
<keyword evidence="1" id="KW-0732">Signal</keyword>
<dbReference type="Proteomes" id="UP000196053">
    <property type="component" value="Chromosome I"/>
</dbReference>
<protein>
    <submittedName>
        <fullName evidence="2">Putative secreted protein</fullName>
    </submittedName>
</protein>
<accession>A0A0K8J4I0</accession>
<evidence type="ECO:0000313" key="3">
    <source>
        <dbReference type="Proteomes" id="UP000196053"/>
    </source>
</evidence>
<gene>
    <name evidence="2" type="ORF">SD1D_0716</name>
</gene>
<name>A0A0K8J4I0_9FIRM</name>
<dbReference type="AlphaFoldDB" id="A0A0K8J4I0"/>
<sequence length="202" mass="23941">MKNKLFLAMSLCICIVSSYLYVHAQEVSTEDMLDRCMNIGQEFLNDYYYTIEMKQDLDMSKYSIKDEVGQYIKLKNKIMKEVSEKKYGEIAYTFTTVSCYNYRFLDDGIEIIFNVSVRNKCSGSDEVNESLQQVRLGFNYYKDSIVINDYFEYTDFDKYINYLQAKEADSDKEKYNNRLIFTDELIAIVEKVYNTVYKKVIL</sequence>
<dbReference type="RefSeq" id="WP_058257646.1">
    <property type="nucleotide sequence ID" value="NZ_DUPS01000061.1"/>
</dbReference>
<organism evidence="2 3">
    <name type="scientific">Herbinix luporum</name>
    <dbReference type="NCBI Taxonomy" id="1679721"/>
    <lineage>
        <taxon>Bacteria</taxon>
        <taxon>Bacillati</taxon>
        <taxon>Bacillota</taxon>
        <taxon>Clostridia</taxon>
        <taxon>Lachnospirales</taxon>
        <taxon>Lachnospiraceae</taxon>
        <taxon>Herbinix</taxon>
    </lineage>
</organism>
<dbReference type="KEGG" id="hsd:SD1D_0716"/>
<dbReference type="EMBL" id="LN879430">
    <property type="protein sequence ID" value="CUH92264.1"/>
    <property type="molecule type" value="Genomic_DNA"/>
</dbReference>
<proteinExistence type="predicted"/>
<feature type="chain" id="PRO_5005509368" evidence="1">
    <location>
        <begin position="25"/>
        <end position="202"/>
    </location>
</feature>